<reference evidence="9" key="1">
    <citation type="journal article" date="2024" name="IScience">
        <title>Strigolactones Initiate the Formation of Haustorium-like Structures in Castilleja.</title>
        <authorList>
            <person name="Buerger M."/>
            <person name="Peterson D."/>
            <person name="Chory J."/>
        </authorList>
    </citation>
    <scope>NUCLEOTIDE SEQUENCE [LARGE SCALE GENOMIC DNA]</scope>
</reference>
<organism evidence="8 9">
    <name type="scientific">Castilleja foliolosa</name>
    <dbReference type="NCBI Taxonomy" id="1961234"/>
    <lineage>
        <taxon>Eukaryota</taxon>
        <taxon>Viridiplantae</taxon>
        <taxon>Streptophyta</taxon>
        <taxon>Embryophyta</taxon>
        <taxon>Tracheophyta</taxon>
        <taxon>Spermatophyta</taxon>
        <taxon>Magnoliopsida</taxon>
        <taxon>eudicotyledons</taxon>
        <taxon>Gunneridae</taxon>
        <taxon>Pentapetalae</taxon>
        <taxon>asterids</taxon>
        <taxon>lamiids</taxon>
        <taxon>Lamiales</taxon>
        <taxon>Orobanchaceae</taxon>
        <taxon>Pedicularideae</taxon>
        <taxon>Castillejinae</taxon>
        <taxon>Castilleja</taxon>
    </lineage>
</organism>
<feature type="signal peptide" evidence="7">
    <location>
        <begin position="1"/>
        <end position="26"/>
    </location>
</feature>
<name>A0ABD3BMI5_9LAMI</name>
<feature type="region of interest" description="Disordered" evidence="6">
    <location>
        <begin position="52"/>
        <end position="90"/>
    </location>
</feature>
<dbReference type="GO" id="GO:0030154">
    <property type="term" value="P:cell differentiation"/>
    <property type="evidence" value="ECO:0007669"/>
    <property type="project" value="UniProtKB-KW"/>
</dbReference>
<evidence type="ECO:0000256" key="3">
    <source>
        <dbReference type="ARBA" id="ARBA00022525"/>
    </source>
</evidence>
<keyword evidence="9" id="KW-1185">Reference proteome</keyword>
<dbReference type="AlphaFoldDB" id="A0ABD3BMI5"/>
<sequence length="90" mass="10267">MAITKSYGALCMILVFTIFIQDFAECSSRGASQGVMYRKLLLELKKMGLKNGHPKLATNEMPEDWELRRVPMGPDPLHHNRQDPNKPRTP</sequence>
<evidence type="ECO:0000256" key="5">
    <source>
        <dbReference type="ARBA" id="ARBA00022782"/>
    </source>
</evidence>
<dbReference type="Proteomes" id="UP001632038">
    <property type="component" value="Unassembled WGS sequence"/>
</dbReference>
<gene>
    <name evidence="8" type="ORF">CASFOL_037574</name>
</gene>
<dbReference type="InterPro" id="IPR044962">
    <property type="entry name" value="CLV3/ESR"/>
</dbReference>
<dbReference type="PANTHER" id="PTHR36349:SF2">
    <property type="entry name" value="PROTEIN CLAVATA 3"/>
    <property type="match status" value="1"/>
</dbReference>
<dbReference type="PANTHER" id="PTHR36349">
    <property type="entry name" value="PROTEIN CLAVATA 3"/>
    <property type="match status" value="1"/>
</dbReference>
<keyword evidence="4 7" id="KW-0732">Signal</keyword>
<evidence type="ECO:0008006" key="10">
    <source>
        <dbReference type="Google" id="ProtNLM"/>
    </source>
</evidence>
<evidence type="ECO:0000256" key="7">
    <source>
        <dbReference type="SAM" id="SignalP"/>
    </source>
</evidence>
<evidence type="ECO:0000256" key="6">
    <source>
        <dbReference type="SAM" id="MobiDB-lite"/>
    </source>
</evidence>
<evidence type="ECO:0000256" key="2">
    <source>
        <dbReference type="ARBA" id="ARBA00005416"/>
    </source>
</evidence>
<keyword evidence="5" id="KW-0221">Differentiation</keyword>
<comment type="caution">
    <text evidence="8">The sequence shown here is derived from an EMBL/GenBank/DDBJ whole genome shotgun (WGS) entry which is preliminary data.</text>
</comment>
<comment type="subcellular location">
    <subcellularLocation>
        <location evidence="1">Secreted</location>
    </subcellularLocation>
</comment>
<feature type="chain" id="PRO_5044837232" description="CLAVATA3/ESR-related protein" evidence="7">
    <location>
        <begin position="27"/>
        <end position="90"/>
    </location>
</feature>
<keyword evidence="3" id="KW-0964">Secreted</keyword>
<feature type="compositionally biased region" description="Basic and acidic residues" evidence="6">
    <location>
        <begin position="76"/>
        <end position="90"/>
    </location>
</feature>
<protein>
    <recommendedName>
        <fullName evidence="10">CLAVATA3/ESR-related protein</fullName>
    </recommendedName>
</protein>
<comment type="similarity">
    <text evidence="2">Belongs to the CLV3/ESR signal peptide family.</text>
</comment>
<evidence type="ECO:0000256" key="1">
    <source>
        <dbReference type="ARBA" id="ARBA00004613"/>
    </source>
</evidence>
<evidence type="ECO:0000256" key="4">
    <source>
        <dbReference type="ARBA" id="ARBA00022729"/>
    </source>
</evidence>
<accession>A0ABD3BMI5</accession>
<dbReference type="EMBL" id="JAVIJP010000080">
    <property type="protein sequence ID" value="KAL3618492.1"/>
    <property type="molecule type" value="Genomic_DNA"/>
</dbReference>
<dbReference type="GO" id="GO:0005576">
    <property type="term" value="C:extracellular region"/>
    <property type="evidence" value="ECO:0007669"/>
    <property type="project" value="UniProtKB-SubCell"/>
</dbReference>
<evidence type="ECO:0000313" key="8">
    <source>
        <dbReference type="EMBL" id="KAL3618492.1"/>
    </source>
</evidence>
<evidence type="ECO:0000313" key="9">
    <source>
        <dbReference type="Proteomes" id="UP001632038"/>
    </source>
</evidence>
<proteinExistence type="inferred from homology"/>